<dbReference type="InterPro" id="IPR006905">
    <property type="entry name" value="Flavin_halogenase"/>
</dbReference>
<gene>
    <name evidence="2" type="ORF">GCM10018980_44450</name>
</gene>
<dbReference type="Pfam" id="PF04820">
    <property type="entry name" value="Trp_halogenase"/>
    <property type="match status" value="1"/>
</dbReference>
<comment type="caution">
    <text evidence="2">The sequence shown here is derived from an EMBL/GenBank/DDBJ whole genome shotgun (WGS) entry which is preliminary data.</text>
</comment>
<dbReference type="InterPro" id="IPR036188">
    <property type="entry name" value="FAD/NAD-bd_sf"/>
</dbReference>
<feature type="domain" description="FAD dependent oxidoreductase" evidence="1">
    <location>
        <begin position="3"/>
        <end position="60"/>
    </location>
</feature>
<evidence type="ECO:0000313" key="3">
    <source>
        <dbReference type="Proteomes" id="UP000619355"/>
    </source>
</evidence>
<sequence length="485" mass="52569">MARILVIGAGLAGTATALFCARRGHHVTLLEAGPPPPSGAADDDWHGWRRREVPHARQGHAFLGLSTRVLREELPELPAALASRGAHVTPLESGSEDAAVLSRRLVYEAVVRRAATAEPGITPVTGAAVTGLLTGREAAGPTRVTGVRTRDGAEHTGDLVVDASGRRSRLARWLAEAGLGTPRETSQPCGFFYLTRHHRLRPGRTFPSTTVPLVTELDYGTALVFPGDNDTFQLSATVAVDDPLKHRLRDPEIFTRFLRSVPATAEWLEAGVPLDDPAPMGRLENRRRTLLDAAGRPVAAGLVMVGDAALQTNPTFGRGVSLAFVHARQLARTAERAAADPAAYTAQFERWTDDTLGVWFEIQRATDRARLAQLRAGLRGEHAPPADDLPNRFVRAMAVLRDDDAEIRRASLRMYHMLMTPQDLMRDRTVSRRILAFLRDHPMPETRAEGPDRAAFEALVTGSAPASVLPSAALPATGPGRRTRT</sequence>
<organism evidence="2 3">
    <name type="scientific">Streptomyces capoamus</name>
    <dbReference type="NCBI Taxonomy" id="68183"/>
    <lineage>
        <taxon>Bacteria</taxon>
        <taxon>Bacillati</taxon>
        <taxon>Actinomycetota</taxon>
        <taxon>Actinomycetes</taxon>
        <taxon>Kitasatosporales</taxon>
        <taxon>Streptomycetaceae</taxon>
        <taxon>Streptomyces</taxon>
    </lineage>
</organism>
<dbReference type="InterPro" id="IPR006076">
    <property type="entry name" value="FAD-dep_OxRdtase"/>
</dbReference>
<keyword evidence="2" id="KW-0560">Oxidoreductase</keyword>
<keyword evidence="3" id="KW-1185">Reference proteome</keyword>
<dbReference type="Pfam" id="PF01266">
    <property type="entry name" value="DAO"/>
    <property type="match status" value="1"/>
</dbReference>
<accession>A0A919EXW4</accession>
<keyword evidence="2" id="KW-0503">Monooxygenase</keyword>
<dbReference type="GO" id="GO:0004497">
    <property type="term" value="F:monooxygenase activity"/>
    <property type="evidence" value="ECO:0007669"/>
    <property type="project" value="UniProtKB-KW"/>
</dbReference>
<evidence type="ECO:0000313" key="2">
    <source>
        <dbReference type="EMBL" id="GHG57677.1"/>
    </source>
</evidence>
<dbReference type="SUPFAM" id="SSF51905">
    <property type="entry name" value="FAD/NAD(P)-binding domain"/>
    <property type="match status" value="1"/>
</dbReference>
<proteinExistence type="predicted"/>
<protein>
    <submittedName>
        <fullName evidence="2">FAD-binding monooxygenase</fullName>
    </submittedName>
</protein>
<evidence type="ECO:0000259" key="1">
    <source>
        <dbReference type="Pfam" id="PF01266"/>
    </source>
</evidence>
<dbReference type="RefSeq" id="WP_189983990.1">
    <property type="nucleotide sequence ID" value="NZ_BNBF01000013.1"/>
</dbReference>
<dbReference type="EMBL" id="BNBF01000013">
    <property type="protein sequence ID" value="GHG57677.1"/>
    <property type="molecule type" value="Genomic_DNA"/>
</dbReference>
<dbReference type="AlphaFoldDB" id="A0A919EXW4"/>
<dbReference type="Proteomes" id="UP000619355">
    <property type="component" value="Unassembled WGS sequence"/>
</dbReference>
<dbReference type="PANTHER" id="PTHR42685">
    <property type="entry name" value="GERANYLGERANYL DIPHOSPHATE REDUCTASE"/>
    <property type="match status" value="1"/>
</dbReference>
<reference evidence="3" key="1">
    <citation type="journal article" date="2019" name="Int. J. Syst. Evol. Microbiol.">
        <title>The Global Catalogue of Microorganisms (GCM) 10K type strain sequencing project: providing services to taxonomists for standard genome sequencing and annotation.</title>
        <authorList>
            <consortium name="The Broad Institute Genomics Platform"/>
            <consortium name="The Broad Institute Genome Sequencing Center for Infectious Disease"/>
            <person name="Wu L."/>
            <person name="Ma J."/>
        </authorList>
    </citation>
    <scope>NUCLEOTIDE SEQUENCE [LARGE SCALE GENOMIC DNA]</scope>
    <source>
        <strain evidence="3">JCM 4253</strain>
    </source>
</reference>
<dbReference type="InterPro" id="IPR050407">
    <property type="entry name" value="Geranylgeranyl_reductase"/>
</dbReference>
<dbReference type="PRINTS" id="PR00420">
    <property type="entry name" value="RNGMNOXGNASE"/>
</dbReference>
<dbReference type="Gene3D" id="3.50.50.60">
    <property type="entry name" value="FAD/NAD(P)-binding domain"/>
    <property type="match status" value="1"/>
</dbReference>
<dbReference type="PANTHER" id="PTHR42685:SF22">
    <property type="entry name" value="CONDITIONED MEDIUM FACTOR RECEPTOR 1"/>
    <property type="match status" value="1"/>
</dbReference>
<name>A0A919EXW4_9ACTN</name>